<proteinExistence type="predicted"/>
<feature type="transmembrane region" description="Helical" evidence="1">
    <location>
        <begin position="6"/>
        <end position="25"/>
    </location>
</feature>
<keyword evidence="1" id="KW-0812">Transmembrane</keyword>
<evidence type="ECO:0000256" key="1">
    <source>
        <dbReference type="SAM" id="Phobius"/>
    </source>
</evidence>
<organism evidence="2">
    <name type="scientific">Pithovirus LCPAC403</name>
    <dbReference type="NCBI Taxonomy" id="2506596"/>
    <lineage>
        <taxon>Viruses</taxon>
        <taxon>Pithoviruses</taxon>
    </lineage>
</organism>
<dbReference type="EMBL" id="MK500588">
    <property type="protein sequence ID" value="QBK92935.1"/>
    <property type="molecule type" value="Genomic_DNA"/>
</dbReference>
<dbReference type="GO" id="GO:0016740">
    <property type="term" value="F:transferase activity"/>
    <property type="evidence" value="ECO:0007669"/>
    <property type="project" value="UniProtKB-KW"/>
</dbReference>
<keyword evidence="2" id="KW-0808">Transferase</keyword>
<keyword evidence="1" id="KW-1133">Transmembrane helix</keyword>
<name>A0A481ZBT3_9VIRU</name>
<accession>A0A481ZBT3</accession>
<protein>
    <submittedName>
        <fullName evidence="2">Glycosyltransferase</fullName>
    </submittedName>
</protein>
<reference evidence="2" key="1">
    <citation type="journal article" date="2019" name="MBio">
        <title>Virus Genomes from Deep Sea Sediments Expand the Ocean Megavirome and Support Independent Origins of Viral Gigantism.</title>
        <authorList>
            <person name="Backstrom D."/>
            <person name="Yutin N."/>
            <person name="Jorgensen S.L."/>
            <person name="Dharamshi J."/>
            <person name="Homa F."/>
            <person name="Zaremba-Niedwiedzka K."/>
            <person name="Spang A."/>
            <person name="Wolf Y.I."/>
            <person name="Koonin E.V."/>
            <person name="Ettema T.J."/>
        </authorList>
    </citation>
    <scope>NUCLEOTIDE SEQUENCE</scope>
</reference>
<gene>
    <name evidence="2" type="ORF">LCPAC403_00690</name>
</gene>
<sequence length="282" mass="32982">MKNAVIIIICLIILFLIVYVIVWYAKFKPTSQVFDPVTRDTRIVVSFTTIPSRIKNIPRLIKQLEHQTLIPDAIYFNLPYRSLREGKEYPKFKLPDTFLNVIVNRCDDVGPLTKILPTLEKETNPETIIITIDDDIIYKRNIFEKLVEASLGSDHTAYSFSGWQYQHWTGFGKEGSNMLPFYTYQGVTDIVHGVSGVAYKRKFFGEDFHPIDECFLVDDVLISTYLSLHNITMIKLLYPWYERQISSEITLKALNHRNWPHEKCREICSEVWPRDERIKLKG</sequence>
<keyword evidence="1" id="KW-0472">Membrane</keyword>
<evidence type="ECO:0000313" key="2">
    <source>
        <dbReference type="EMBL" id="QBK92935.1"/>
    </source>
</evidence>